<dbReference type="Proteomes" id="UP000250140">
    <property type="component" value="Unassembled WGS sequence"/>
</dbReference>
<organism evidence="1 2">
    <name type="scientific">Glonium stellatum</name>
    <dbReference type="NCBI Taxonomy" id="574774"/>
    <lineage>
        <taxon>Eukaryota</taxon>
        <taxon>Fungi</taxon>
        <taxon>Dikarya</taxon>
        <taxon>Ascomycota</taxon>
        <taxon>Pezizomycotina</taxon>
        <taxon>Dothideomycetes</taxon>
        <taxon>Pleosporomycetidae</taxon>
        <taxon>Gloniales</taxon>
        <taxon>Gloniaceae</taxon>
        <taxon>Glonium</taxon>
    </lineage>
</organism>
<keyword evidence="2" id="KW-1185">Reference proteome</keyword>
<accession>A0A8E2F1Y0</accession>
<dbReference type="EMBL" id="KV749586">
    <property type="protein sequence ID" value="OCL08790.1"/>
    <property type="molecule type" value="Genomic_DNA"/>
</dbReference>
<protein>
    <submittedName>
        <fullName evidence="1">Uncharacterized protein</fullName>
    </submittedName>
</protein>
<sequence>MALLGRNTKLIFLTLSSLGLSITNDDILNPQRPWSPNVLAKHLVMNVFKILAIVKTSYFVIFSLKYTVAESINLNPCIKAVSFNLIHNCDLPKNPQSR</sequence>
<dbReference type="AlphaFoldDB" id="A0A8E2F1Y0"/>
<name>A0A8E2F1Y0_9PEZI</name>
<evidence type="ECO:0000313" key="1">
    <source>
        <dbReference type="EMBL" id="OCL08790.1"/>
    </source>
</evidence>
<proteinExistence type="predicted"/>
<evidence type="ECO:0000313" key="2">
    <source>
        <dbReference type="Proteomes" id="UP000250140"/>
    </source>
</evidence>
<reference evidence="1 2" key="1">
    <citation type="journal article" date="2016" name="Nat. Commun.">
        <title>Ectomycorrhizal ecology is imprinted in the genome of the dominant symbiotic fungus Cenococcum geophilum.</title>
        <authorList>
            <consortium name="DOE Joint Genome Institute"/>
            <person name="Peter M."/>
            <person name="Kohler A."/>
            <person name="Ohm R.A."/>
            <person name="Kuo A."/>
            <person name="Krutzmann J."/>
            <person name="Morin E."/>
            <person name="Arend M."/>
            <person name="Barry K.W."/>
            <person name="Binder M."/>
            <person name="Choi C."/>
            <person name="Clum A."/>
            <person name="Copeland A."/>
            <person name="Grisel N."/>
            <person name="Haridas S."/>
            <person name="Kipfer T."/>
            <person name="LaButti K."/>
            <person name="Lindquist E."/>
            <person name="Lipzen A."/>
            <person name="Maire R."/>
            <person name="Meier B."/>
            <person name="Mihaltcheva S."/>
            <person name="Molinier V."/>
            <person name="Murat C."/>
            <person name="Poggeler S."/>
            <person name="Quandt C.A."/>
            <person name="Sperisen C."/>
            <person name="Tritt A."/>
            <person name="Tisserant E."/>
            <person name="Crous P.W."/>
            <person name="Henrissat B."/>
            <person name="Nehls U."/>
            <person name="Egli S."/>
            <person name="Spatafora J.W."/>
            <person name="Grigoriev I.V."/>
            <person name="Martin F.M."/>
        </authorList>
    </citation>
    <scope>NUCLEOTIDE SEQUENCE [LARGE SCALE GENOMIC DNA]</scope>
    <source>
        <strain evidence="1 2">CBS 207.34</strain>
    </source>
</reference>
<gene>
    <name evidence="1" type="ORF">AOQ84DRAFT_33393</name>
</gene>